<name>A0A507DGQ4_9FUNG</name>
<dbReference type="VEuPathDB" id="FungiDB:SeMB42_g02163"/>
<dbReference type="PROSITE" id="PS51910">
    <property type="entry name" value="GH18_2"/>
    <property type="match status" value="1"/>
</dbReference>
<dbReference type="GO" id="GO:0005975">
    <property type="term" value="P:carbohydrate metabolic process"/>
    <property type="evidence" value="ECO:0007669"/>
    <property type="project" value="InterPro"/>
</dbReference>
<dbReference type="Gene3D" id="3.20.20.80">
    <property type="entry name" value="Glycosidases"/>
    <property type="match status" value="1"/>
</dbReference>
<accession>A0A507DGQ4</accession>
<reference evidence="2 3" key="1">
    <citation type="journal article" date="2019" name="Sci. Rep.">
        <title>Comparative genomics of chytrid fungi reveal insights into the obligate biotrophic and pathogenic lifestyle of Synchytrium endobioticum.</title>
        <authorList>
            <person name="van de Vossenberg B.T.L.H."/>
            <person name="Warris S."/>
            <person name="Nguyen H.D.T."/>
            <person name="van Gent-Pelzer M.P.E."/>
            <person name="Joly D.L."/>
            <person name="van de Geest H.C."/>
            <person name="Bonants P.J.M."/>
            <person name="Smith D.S."/>
            <person name="Levesque C.A."/>
            <person name="van der Lee T.A.J."/>
        </authorList>
    </citation>
    <scope>NUCLEOTIDE SEQUENCE [LARGE SCALE GENOMIC DNA]</scope>
    <source>
        <strain evidence="2 3">MB42</strain>
    </source>
</reference>
<dbReference type="Proteomes" id="UP000317494">
    <property type="component" value="Unassembled WGS sequence"/>
</dbReference>
<dbReference type="AlphaFoldDB" id="A0A507DGQ4"/>
<dbReference type="SUPFAM" id="SSF51445">
    <property type="entry name" value="(Trans)glycosidases"/>
    <property type="match status" value="1"/>
</dbReference>
<dbReference type="InterPro" id="IPR001223">
    <property type="entry name" value="Glyco_hydro18_cat"/>
</dbReference>
<dbReference type="Gene3D" id="3.10.50.10">
    <property type="match status" value="1"/>
</dbReference>
<dbReference type="SMART" id="SM00636">
    <property type="entry name" value="Glyco_18"/>
    <property type="match status" value="1"/>
</dbReference>
<comment type="caution">
    <text evidence="2">The sequence shown here is derived from an EMBL/GenBank/DDBJ whole genome shotgun (WGS) entry which is preliminary data.</text>
</comment>
<dbReference type="InterPro" id="IPR017853">
    <property type="entry name" value="GH"/>
</dbReference>
<sequence length="460" mass="48973">MKITYATFVLTASISASISRNDAMENQALGFSNRDVARYGSILATAASACTTNSKDFKKVGYVASWAVERASPCKYNIDSIDAYSYTHLIFAFVTIDKQTWAPKFISDADASVLSSMVNLKSKNPGLKIFLSVGGWSFNDPGSGTETVFSQLAVSQTHQDAFSKGMLALLDDNRCDGVDIDWEYPGDTTRGGTSADKAHLAQWMATLAQAMRARGYGVSMTLPATAPHFDAGFELSALQESADFFNIMTYDYHGTWDCASATGIQAHASLADMASTIALLQADGVAPHKIVLGIPAYGRTYSLSSSACTTPGCGCQGPCNDAVGHGCSGSAATANYGDIQMLLGQPNVKTWREEGNATSYILYSNGQCWLSYCDAQDVQVLISFARSNCLGGVMIWSVDCDGSGGLKQAWAEGAAFDSSGGDSGGYGGSVFDLAVRKARLNFGWNFVVLAELTMYFLSVQ</sequence>
<dbReference type="PANTHER" id="PTHR11177:SF333">
    <property type="entry name" value="CHITINASE"/>
    <property type="match status" value="1"/>
</dbReference>
<organism evidence="2 3">
    <name type="scientific">Synchytrium endobioticum</name>
    <dbReference type="NCBI Taxonomy" id="286115"/>
    <lineage>
        <taxon>Eukaryota</taxon>
        <taxon>Fungi</taxon>
        <taxon>Fungi incertae sedis</taxon>
        <taxon>Chytridiomycota</taxon>
        <taxon>Chytridiomycota incertae sedis</taxon>
        <taxon>Chytridiomycetes</taxon>
        <taxon>Synchytriales</taxon>
        <taxon>Synchytriaceae</taxon>
        <taxon>Synchytrium</taxon>
    </lineage>
</organism>
<feature type="domain" description="GH18" evidence="1">
    <location>
        <begin position="57"/>
        <end position="413"/>
    </location>
</feature>
<gene>
    <name evidence="2" type="ORF">SeMB42_g02163</name>
</gene>
<dbReference type="GO" id="GO:0008061">
    <property type="term" value="F:chitin binding"/>
    <property type="evidence" value="ECO:0007669"/>
    <property type="project" value="InterPro"/>
</dbReference>
<evidence type="ECO:0000259" key="1">
    <source>
        <dbReference type="PROSITE" id="PS51910"/>
    </source>
</evidence>
<evidence type="ECO:0000313" key="3">
    <source>
        <dbReference type="Proteomes" id="UP000317494"/>
    </source>
</evidence>
<protein>
    <recommendedName>
        <fullName evidence="1">GH18 domain-containing protein</fullName>
    </recommendedName>
</protein>
<dbReference type="SUPFAM" id="SSF54556">
    <property type="entry name" value="Chitinase insertion domain"/>
    <property type="match status" value="1"/>
</dbReference>
<dbReference type="EMBL" id="QEAN01000063">
    <property type="protein sequence ID" value="TPX50726.1"/>
    <property type="molecule type" value="Genomic_DNA"/>
</dbReference>
<evidence type="ECO:0000313" key="2">
    <source>
        <dbReference type="EMBL" id="TPX50726.1"/>
    </source>
</evidence>
<dbReference type="STRING" id="286115.A0A507DGQ4"/>
<dbReference type="Pfam" id="PF00704">
    <property type="entry name" value="Glyco_hydro_18"/>
    <property type="match status" value="1"/>
</dbReference>
<proteinExistence type="predicted"/>
<keyword evidence="3" id="KW-1185">Reference proteome</keyword>
<dbReference type="InterPro" id="IPR011583">
    <property type="entry name" value="Chitinase_II/V-like_cat"/>
</dbReference>
<dbReference type="InterPro" id="IPR050314">
    <property type="entry name" value="Glycosyl_Hydrlase_18"/>
</dbReference>
<dbReference type="InterPro" id="IPR029070">
    <property type="entry name" value="Chitinase_insertion_sf"/>
</dbReference>
<dbReference type="PANTHER" id="PTHR11177">
    <property type="entry name" value="CHITINASE"/>
    <property type="match status" value="1"/>
</dbReference>